<keyword evidence="3" id="KW-1185">Reference proteome</keyword>
<dbReference type="InterPro" id="IPR029068">
    <property type="entry name" value="Glyas_Bleomycin-R_OHBP_Dase"/>
</dbReference>
<proteinExistence type="predicted"/>
<dbReference type="RefSeq" id="WP_418158040.1">
    <property type="nucleotide sequence ID" value="NZ_JBBLZC010000002.1"/>
</dbReference>
<evidence type="ECO:0000259" key="1">
    <source>
        <dbReference type="Pfam" id="PF13468"/>
    </source>
</evidence>
<evidence type="ECO:0000313" key="3">
    <source>
        <dbReference type="Proteomes" id="UP001375743"/>
    </source>
</evidence>
<dbReference type="PANTHER" id="PTHR40265:SF1">
    <property type="entry name" value="GLYOXALASE-LIKE DOMAIN-CONTAINING PROTEIN"/>
    <property type="match status" value="1"/>
</dbReference>
<gene>
    <name evidence="2" type="ORF">U1T56_03440</name>
</gene>
<sequence length="283" mass="30426">MDRQLIGIDHLIIGVRDLEAARARYARLGFNSTPRGRHVGWGTANYCIMFEQDYLELLGIVDPAQFTNDLDRFLERREGLLGIVVGSRDAEATRAAWAEAGTELDAVKALGRLLESEDGPIELRFRNVMPGRAATGGVGLFACQHLTPEPMRRPAWLLHPNGARGIRSCTIATTDTGPVVEAMVRLFGSSTVTDTDNVVAVHTGHGVILIAPPEDTELMHPLVDTTAIGAEPVLAALTLGVADPDRTAAFLKLQGVPFRRSPTGEVLVPPVEAHGVALEFTAA</sequence>
<protein>
    <submittedName>
        <fullName evidence="2">VOC family protein</fullName>
    </submittedName>
</protein>
<dbReference type="Proteomes" id="UP001375743">
    <property type="component" value="Unassembled WGS sequence"/>
</dbReference>
<dbReference type="PANTHER" id="PTHR40265">
    <property type="entry name" value="BLL2707 PROTEIN"/>
    <property type="match status" value="1"/>
</dbReference>
<organism evidence="2 3">
    <name type="scientific">Benzoatithermus flavus</name>
    <dbReference type="NCBI Taxonomy" id="3108223"/>
    <lineage>
        <taxon>Bacteria</taxon>
        <taxon>Pseudomonadati</taxon>
        <taxon>Pseudomonadota</taxon>
        <taxon>Alphaproteobacteria</taxon>
        <taxon>Geminicoccales</taxon>
        <taxon>Geminicoccaceae</taxon>
        <taxon>Benzoatithermus</taxon>
    </lineage>
</organism>
<reference evidence="2 3" key="1">
    <citation type="submission" date="2024-01" db="EMBL/GenBank/DDBJ databases">
        <title>Multi-omics insights into the function and evolution of sodium benzoate biodegradation pathways in Benzoatithermus flavus gen. nov., sp. nov. from hot spring.</title>
        <authorList>
            <person name="Hu C.-J."/>
            <person name="Li W.-J."/>
        </authorList>
    </citation>
    <scope>NUCLEOTIDE SEQUENCE [LARGE SCALE GENOMIC DNA]</scope>
    <source>
        <strain evidence="2 3">SYSU G07066</strain>
    </source>
</reference>
<comment type="caution">
    <text evidence="2">The sequence shown here is derived from an EMBL/GenBank/DDBJ whole genome shotgun (WGS) entry which is preliminary data.</text>
</comment>
<dbReference type="SUPFAM" id="SSF54593">
    <property type="entry name" value="Glyoxalase/Bleomycin resistance protein/Dihydroxybiphenyl dioxygenase"/>
    <property type="match status" value="1"/>
</dbReference>
<accession>A0ABU8XLX0</accession>
<name>A0ABU8XLX0_9PROT</name>
<dbReference type="Pfam" id="PF13468">
    <property type="entry name" value="Glyoxalase_3"/>
    <property type="match status" value="1"/>
</dbReference>
<dbReference type="InterPro" id="IPR025870">
    <property type="entry name" value="Glyoxalase-like_dom"/>
</dbReference>
<dbReference type="Gene3D" id="3.10.180.10">
    <property type="entry name" value="2,3-Dihydroxybiphenyl 1,2-Dioxygenase, domain 1"/>
    <property type="match status" value="1"/>
</dbReference>
<evidence type="ECO:0000313" key="2">
    <source>
        <dbReference type="EMBL" id="MEK0082192.1"/>
    </source>
</evidence>
<feature type="domain" description="Glyoxalase-like" evidence="1">
    <location>
        <begin position="8"/>
        <end position="186"/>
    </location>
</feature>
<dbReference type="EMBL" id="JBBLZC010000002">
    <property type="protein sequence ID" value="MEK0082192.1"/>
    <property type="molecule type" value="Genomic_DNA"/>
</dbReference>